<reference evidence="1" key="1">
    <citation type="submission" date="2020-03" db="EMBL/GenBank/DDBJ databases">
        <authorList>
            <person name="Chebbi M.A."/>
            <person name="Drezen J.M."/>
        </authorList>
    </citation>
    <scope>NUCLEOTIDE SEQUENCE</scope>
    <source>
        <tissue evidence="1">Whole body</tissue>
    </source>
</reference>
<accession>A0A8J5QZ19</accession>
<name>A0A8J5QZ19_9HYME</name>
<evidence type="ECO:0000313" key="2">
    <source>
        <dbReference type="Proteomes" id="UP000729913"/>
    </source>
</evidence>
<reference evidence="1" key="2">
    <citation type="submission" date="2021-04" db="EMBL/GenBank/DDBJ databases">
        <title>Genome-wide patterns of bracovirus chromosomal integration into multiple host tissues during parasitism.</title>
        <authorList>
            <person name="Chebbi M.A.C."/>
        </authorList>
    </citation>
    <scope>NUCLEOTIDE SEQUENCE</scope>
    <source>
        <tissue evidence="1">Whole body</tissue>
    </source>
</reference>
<keyword evidence="2" id="KW-1185">Reference proteome</keyword>
<dbReference type="EMBL" id="JAAOIC020000047">
    <property type="protein sequence ID" value="KAG8037600.1"/>
    <property type="molecule type" value="Genomic_DNA"/>
</dbReference>
<dbReference type="Proteomes" id="UP000729913">
    <property type="component" value="Unassembled WGS sequence"/>
</dbReference>
<evidence type="ECO:0000313" key="1">
    <source>
        <dbReference type="EMBL" id="KAG8037600.1"/>
    </source>
</evidence>
<gene>
    <name evidence="1" type="ORF">G9C98_005811</name>
</gene>
<comment type="caution">
    <text evidence="1">The sequence shown here is derived from an EMBL/GenBank/DDBJ whole genome shotgun (WGS) entry which is preliminary data.</text>
</comment>
<protein>
    <submittedName>
        <fullName evidence="1">Uncharacterized protein</fullName>
    </submittedName>
</protein>
<proteinExistence type="predicted"/>
<dbReference type="AlphaFoldDB" id="A0A8J5QZ19"/>
<sequence>MRGEKKKENFAFKRQLWGSWQRVPRTYGVFFLPCHTIPTTPCLAVNHTTLSYTNIYFSEIM</sequence>
<organism evidence="1 2">
    <name type="scientific">Cotesia typhae</name>
    <dbReference type="NCBI Taxonomy" id="2053667"/>
    <lineage>
        <taxon>Eukaryota</taxon>
        <taxon>Metazoa</taxon>
        <taxon>Ecdysozoa</taxon>
        <taxon>Arthropoda</taxon>
        <taxon>Hexapoda</taxon>
        <taxon>Insecta</taxon>
        <taxon>Pterygota</taxon>
        <taxon>Neoptera</taxon>
        <taxon>Endopterygota</taxon>
        <taxon>Hymenoptera</taxon>
        <taxon>Apocrita</taxon>
        <taxon>Ichneumonoidea</taxon>
        <taxon>Braconidae</taxon>
        <taxon>Microgastrinae</taxon>
        <taxon>Cotesia</taxon>
    </lineage>
</organism>